<feature type="domain" description="DUF6894" evidence="1">
    <location>
        <begin position="3"/>
        <end position="50"/>
    </location>
</feature>
<organism evidence="2 3">
    <name type="scientific">Lichenibacterium minor</name>
    <dbReference type="NCBI Taxonomy" id="2316528"/>
    <lineage>
        <taxon>Bacteria</taxon>
        <taxon>Pseudomonadati</taxon>
        <taxon>Pseudomonadota</taxon>
        <taxon>Alphaproteobacteria</taxon>
        <taxon>Hyphomicrobiales</taxon>
        <taxon>Lichenihabitantaceae</taxon>
        <taxon>Lichenibacterium</taxon>
    </lineage>
</organism>
<proteinExistence type="predicted"/>
<evidence type="ECO:0000313" key="3">
    <source>
        <dbReference type="Proteomes" id="UP000290759"/>
    </source>
</evidence>
<dbReference type="InterPro" id="IPR054189">
    <property type="entry name" value="DUF6894"/>
</dbReference>
<sequence length="61" mass="7163">MPRYYFDIHDAKGFHPDEFGEALADLEEARDQAQLLLPDIMREELPNRKRRSAPTFWSLTG</sequence>
<name>A0A4Q2U3C7_9HYPH</name>
<dbReference type="EMBL" id="QYBB01000063">
    <property type="protein sequence ID" value="RYC29225.1"/>
    <property type="molecule type" value="Genomic_DNA"/>
</dbReference>
<dbReference type="Proteomes" id="UP000290759">
    <property type="component" value="Unassembled WGS sequence"/>
</dbReference>
<dbReference type="AlphaFoldDB" id="A0A4Q2U3C7"/>
<keyword evidence="3" id="KW-1185">Reference proteome</keyword>
<dbReference type="Pfam" id="PF21834">
    <property type="entry name" value="DUF6894"/>
    <property type="match status" value="1"/>
</dbReference>
<reference evidence="2 3" key="2">
    <citation type="submission" date="2019-02" db="EMBL/GenBank/DDBJ databases">
        <title>'Lichenibacterium ramalinii' gen. nov. sp. nov., 'Lichenibacterium minor' gen. nov. sp. nov.</title>
        <authorList>
            <person name="Pankratov T."/>
        </authorList>
    </citation>
    <scope>NUCLEOTIDE SEQUENCE [LARGE SCALE GENOMIC DNA]</scope>
    <source>
        <strain evidence="2 3">RmlP026</strain>
    </source>
</reference>
<dbReference type="OrthoDB" id="8242967at2"/>
<evidence type="ECO:0000313" key="2">
    <source>
        <dbReference type="EMBL" id="RYC29225.1"/>
    </source>
</evidence>
<reference evidence="2 3" key="1">
    <citation type="submission" date="2018-12" db="EMBL/GenBank/DDBJ databases">
        <authorList>
            <person name="Grouzdev D.S."/>
            <person name="Krutkina M.S."/>
        </authorList>
    </citation>
    <scope>NUCLEOTIDE SEQUENCE [LARGE SCALE GENOMIC DNA]</scope>
    <source>
        <strain evidence="2 3">RmlP026</strain>
    </source>
</reference>
<dbReference type="RefSeq" id="WP_129229727.1">
    <property type="nucleotide sequence ID" value="NZ_QYBB01000063.1"/>
</dbReference>
<protein>
    <recommendedName>
        <fullName evidence="1">DUF6894 domain-containing protein</fullName>
    </recommendedName>
</protein>
<evidence type="ECO:0000259" key="1">
    <source>
        <dbReference type="Pfam" id="PF21834"/>
    </source>
</evidence>
<comment type="caution">
    <text evidence="2">The sequence shown here is derived from an EMBL/GenBank/DDBJ whole genome shotgun (WGS) entry which is preliminary data.</text>
</comment>
<gene>
    <name evidence="2" type="ORF">D3273_25245</name>
</gene>
<accession>A0A4Q2U3C7</accession>